<dbReference type="Proteomes" id="UP001153050">
    <property type="component" value="Unassembled WGS sequence"/>
</dbReference>
<organism evidence="1 2">
    <name type="scientific">Mesorhizobium escarrei</name>
    <dbReference type="NCBI Taxonomy" id="666018"/>
    <lineage>
        <taxon>Bacteria</taxon>
        <taxon>Pseudomonadati</taxon>
        <taxon>Pseudomonadota</taxon>
        <taxon>Alphaproteobacteria</taxon>
        <taxon>Hyphomicrobiales</taxon>
        <taxon>Phyllobacteriaceae</taxon>
        <taxon>Mesorhizobium</taxon>
    </lineage>
</organism>
<protein>
    <submittedName>
        <fullName evidence="1">Uncharacterized protein</fullName>
    </submittedName>
</protein>
<accession>A0ABN8JC33</accession>
<evidence type="ECO:0000313" key="1">
    <source>
        <dbReference type="EMBL" id="CAH2395658.1"/>
    </source>
</evidence>
<sequence>MVVPRKVRCALPAKCNEAAELLWVLTRSRSLQTARSRGNFVAGMDRFGASGNASAGEASAANQRMSLSDFFFTLPYLCGMDRMVAGILM</sequence>
<evidence type="ECO:0000313" key="2">
    <source>
        <dbReference type="Proteomes" id="UP001153050"/>
    </source>
</evidence>
<comment type="caution">
    <text evidence="1">The sequence shown here is derived from an EMBL/GenBank/DDBJ whole genome shotgun (WGS) entry which is preliminary data.</text>
</comment>
<dbReference type="EMBL" id="CAKXZT010000020">
    <property type="protein sequence ID" value="CAH2395658.1"/>
    <property type="molecule type" value="Genomic_DNA"/>
</dbReference>
<name>A0ABN8JC33_9HYPH</name>
<keyword evidence="2" id="KW-1185">Reference proteome</keyword>
<proteinExistence type="predicted"/>
<gene>
    <name evidence="1" type="ORF">MES5069_1160001</name>
</gene>
<reference evidence="1 2" key="1">
    <citation type="submission" date="2022-03" db="EMBL/GenBank/DDBJ databases">
        <authorList>
            <person name="Brunel B."/>
        </authorList>
    </citation>
    <scope>NUCLEOTIDE SEQUENCE [LARGE SCALE GENOMIC DNA]</scope>
    <source>
        <strain evidence="1">STM5069sample</strain>
    </source>
</reference>